<keyword evidence="1" id="KW-0648">Protein biosynthesis</keyword>
<reference evidence="1" key="1">
    <citation type="journal article" date="2022" name="Biomolecules">
        <title>Molecular Structure and Phylogenetic Analyses of the plastomes of eight Sorbus sensu stricto species.</title>
        <authorList>
            <person name="Chang S."/>
        </authorList>
    </citation>
    <scope>NUCLEOTIDE SEQUENCE</scope>
</reference>
<sequence length="20" mass="2408">MVCIFRIRLDNKKIILVFVS</sequence>
<proteinExistence type="predicted"/>
<dbReference type="GO" id="GO:0003743">
    <property type="term" value="F:translation initiation factor activity"/>
    <property type="evidence" value="ECO:0007669"/>
    <property type="project" value="UniProtKB-KW"/>
</dbReference>
<evidence type="ECO:0000313" key="1">
    <source>
        <dbReference type="EMBL" id="UZF98245.1"/>
    </source>
</evidence>
<keyword evidence="1" id="KW-0934">Plastid</keyword>
<keyword evidence="1" id="KW-0396">Initiation factor</keyword>
<protein>
    <submittedName>
        <fullName evidence="1">Translation initiation factor 1</fullName>
    </submittedName>
</protein>
<accession>A0A9E8IDB8</accession>
<organism evidence="1">
    <name type="scientific">Sorbus filipes</name>
    <dbReference type="NCBI Taxonomy" id="2992296"/>
    <lineage>
        <taxon>Eukaryota</taxon>
        <taxon>Viridiplantae</taxon>
        <taxon>Streptophyta</taxon>
        <taxon>Embryophyta</taxon>
        <taxon>Tracheophyta</taxon>
        <taxon>Spermatophyta</taxon>
        <taxon>Magnoliopsida</taxon>
        <taxon>eudicotyledons</taxon>
        <taxon>Gunneridae</taxon>
        <taxon>Pentapetalae</taxon>
        <taxon>rosids</taxon>
        <taxon>fabids</taxon>
        <taxon>Rosales</taxon>
        <taxon>Rosaceae</taxon>
        <taxon>Amygdaloideae</taxon>
        <taxon>Maleae</taxon>
        <taxon>Sorbus</taxon>
    </lineage>
</organism>
<dbReference type="EMBL" id="OP613264">
    <property type="protein sequence ID" value="UZF98245.1"/>
    <property type="molecule type" value="Genomic_DNA"/>
</dbReference>
<gene>
    <name evidence="1" type="primary">infA</name>
</gene>
<geneLocation type="chloroplast" evidence="1"/>
<keyword evidence="1" id="KW-0150">Chloroplast</keyword>
<dbReference type="AlphaFoldDB" id="A0A9E8IDB8"/>
<name>A0A9E8IDB8_9ROSA</name>